<name>A0A0M9UDB1_9CHLR</name>
<gene>
    <name evidence="1" type="ORF">ARMA_2247</name>
</gene>
<reference evidence="1 2" key="1">
    <citation type="journal article" date="2015" name="Genome Announc.">
        <title>Draft Genome Sequence of a Heterotrophic Facultative Anaerobic Thermophilic Bacterium, Ardenticatena maritima Strain 110ST.</title>
        <authorList>
            <person name="Kawaichi S."/>
            <person name="Yoshida T."/>
            <person name="Sako Y."/>
            <person name="Nakamura R."/>
        </authorList>
    </citation>
    <scope>NUCLEOTIDE SEQUENCE [LARGE SCALE GENOMIC DNA]</scope>
    <source>
        <strain evidence="1 2">110S</strain>
    </source>
</reference>
<comment type="caution">
    <text evidence="1">The sequence shown here is derived from an EMBL/GenBank/DDBJ whole genome shotgun (WGS) entry which is preliminary data.</text>
</comment>
<dbReference type="EMBL" id="BBZA01000194">
    <property type="protein sequence ID" value="GAP63824.1"/>
    <property type="molecule type" value="Genomic_DNA"/>
</dbReference>
<protein>
    <submittedName>
        <fullName evidence="1">Uncharacterized protein</fullName>
    </submittedName>
</protein>
<evidence type="ECO:0000313" key="1">
    <source>
        <dbReference type="EMBL" id="GAP63824.1"/>
    </source>
</evidence>
<organism evidence="1 2">
    <name type="scientific">Ardenticatena maritima</name>
    <dbReference type="NCBI Taxonomy" id="872965"/>
    <lineage>
        <taxon>Bacteria</taxon>
        <taxon>Bacillati</taxon>
        <taxon>Chloroflexota</taxon>
        <taxon>Ardenticatenia</taxon>
        <taxon>Ardenticatenales</taxon>
        <taxon>Ardenticatenaceae</taxon>
        <taxon>Ardenticatena</taxon>
    </lineage>
</organism>
<evidence type="ECO:0000313" key="2">
    <source>
        <dbReference type="Proteomes" id="UP000037784"/>
    </source>
</evidence>
<dbReference type="Proteomes" id="UP000037784">
    <property type="component" value="Unassembled WGS sequence"/>
</dbReference>
<sequence>MAHSQPTQTCSFAPASLCGAPMKALTPKRCQGFLFLKSIQDWAIQNKINFPKTE</sequence>
<dbReference type="InParanoid" id="A0A0M9UDB1"/>
<accession>A0A0M9UDB1</accession>
<dbReference type="AlphaFoldDB" id="A0A0M9UDB1"/>
<keyword evidence="2" id="KW-1185">Reference proteome</keyword>
<reference evidence="2" key="2">
    <citation type="submission" date="2015-08" db="EMBL/GenBank/DDBJ databases">
        <title>Draft Genome Sequence of a Heterotrophic Facultative Anaerobic Bacterium Ardenticatena maritima Strain 110S.</title>
        <authorList>
            <person name="Kawaichi S."/>
            <person name="Yoshida T."/>
            <person name="Sako Y."/>
            <person name="Nakamura R."/>
        </authorList>
    </citation>
    <scope>NUCLEOTIDE SEQUENCE [LARGE SCALE GENOMIC DNA]</scope>
    <source>
        <strain evidence="2">110S</strain>
    </source>
</reference>
<proteinExistence type="predicted"/>